<organism evidence="1">
    <name type="scientific">marine sediment metagenome</name>
    <dbReference type="NCBI Taxonomy" id="412755"/>
    <lineage>
        <taxon>unclassified sequences</taxon>
        <taxon>metagenomes</taxon>
        <taxon>ecological metagenomes</taxon>
    </lineage>
</organism>
<proteinExistence type="predicted"/>
<reference evidence="1" key="1">
    <citation type="journal article" date="2015" name="Nature">
        <title>Complex archaea that bridge the gap between prokaryotes and eukaryotes.</title>
        <authorList>
            <person name="Spang A."/>
            <person name="Saw J.H."/>
            <person name="Jorgensen S.L."/>
            <person name="Zaremba-Niedzwiedzka K."/>
            <person name="Martijn J."/>
            <person name="Lind A.E."/>
            <person name="van Eijk R."/>
            <person name="Schleper C."/>
            <person name="Guy L."/>
            <person name="Ettema T.J."/>
        </authorList>
    </citation>
    <scope>NUCLEOTIDE SEQUENCE</scope>
</reference>
<sequence length="49" mass="5624">VEGHAVYCHNSVWKEAPRKCQRSLYYGNKVGYEDSDCPEFSPNEISSKD</sequence>
<evidence type="ECO:0000313" key="1">
    <source>
        <dbReference type="EMBL" id="KKL85356.1"/>
    </source>
</evidence>
<accession>A0A0F9G4K6</accession>
<comment type="caution">
    <text evidence="1">The sequence shown here is derived from an EMBL/GenBank/DDBJ whole genome shotgun (WGS) entry which is preliminary data.</text>
</comment>
<protein>
    <submittedName>
        <fullName evidence="1">Uncharacterized protein</fullName>
    </submittedName>
</protein>
<name>A0A0F9G4K6_9ZZZZ</name>
<dbReference type="EMBL" id="LAZR01021429">
    <property type="protein sequence ID" value="KKL85356.1"/>
    <property type="molecule type" value="Genomic_DNA"/>
</dbReference>
<dbReference type="AlphaFoldDB" id="A0A0F9G4K6"/>
<feature type="non-terminal residue" evidence="1">
    <location>
        <position position="1"/>
    </location>
</feature>
<gene>
    <name evidence="1" type="ORF">LCGC14_1955520</name>
</gene>